<dbReference type="InterPro" id="IPR000595">
    <property type="entry name" value="cNMP-bd_dom"/>
</dbReference>
<dbReference type="CDD" id="cd00038">
    <property type="entry name" value="CAP_ED"/>
    <property type="match status" value="1"/>
</dbReference>
<evidence type="ECO:0000256" key="7">
    <source>
        <dbReference type="SAM" id="Coils"/>
    </source>
</evidence>
<proteinExistence type="predicted"/>
<dbReference type="SUPFAM" id="SSF81324">
    <property type="entry name" value="Voltage-gated potassium channels"/>
    <property type="match status" value="1"/>
</dbReference>
<evidence type="ECO:0000256" key="9">
    <source>
        <dbReference type="SAM" id="Phobius"/>
    </source>
</evidence>
<evidence type="ECO:0000256" key="1">
    <source>
        <dbReference type="ARBA" id="ARBA00004141"/>
    </source>
</evidence>
<reference evidence="12" key="1">
    <citation type="journal article" date="2006" name="PLoS Biol.">
        <title>Macronuclear genome sequence of the ciliate Tetrahymena thermophila, a model eukaryote.</title>
        <authorList>
            <person name="Eisen J.A."/>
            <person name="Coyne R.S."/>
            <person name="Wu M."/>
            <person name="Wu D."/>
            <person name="Thiagarajan M."/>
            <person name="Wortman J.R."/>
            <person name="Badger J.H."/>
            <person name="Ren Q."/>
            <person name="Amedeo P."/>
            <person name="Jones K.M."/>
            <person name="Tallon L.J."/>
            <person name="Delcher A.L."/>
            <person name="Salzberg S.L."/>
            <person name="Silva J.C."/>
            <person name="Haas B.J."/>
            <person name="Majoros W.H."/>
            <person name="Farzad M."/>
            <person name="Carlton J.M."/>
            <person name="Smith R.K. Jr."/>
            <person name="Garg J."/>
            <person name="Pearlman R.E."/>
            <person name="Karrer K.M."/>
            <person name="Sun L."/>
            <person name="Manning G."/>
            <person name="Elde N.C."/>
            <person name="Turkewitz A.P."/>
            <person name="Asai D.J."/>
            <person name="Wilkes D.E."/>
            <person name="Wang Y."/>
            <person name="Cai H."/>
            <person name="Collins K."/>
            <person name="Stewart B.A."/>
            <person name="Lee S.R."/>
            <person name="Wilamowska K."/>
            <person name="Weinberg Z."/>
            <person name="Ruzzo W.L."/>
            <person name="Wloga D."/>
            <person name="Gaertig J."/>
            <person name="Frankel J."/>
            <person name="Tsao C.-C."/>
            <person name="Gorovsky M.A."/>
            <person name="Keeling P.J."/>
            <person name="Waller R.F."/>
            <person name="Patron N.J."/>
            <person name="Cherry J.M."/>
            <person name="Stover N.A."/>
            <person name="Krieger C.J."/>
            <person name="del Toro C."/>
            <person name="Ryder H.F."/>
            <person name="Williamson S.C."/>
            <person name="Barbeau R.A."/>
            <person name="Hamilton E.P."/>
            <person name="Orias E."/>
        </authorList>
    </citation>
    <scope>NUCLEOTIDE SEQUENCE [LARGE SCALE GENOMIC DNA]</scope>
    <source>
        <strain evidence="12">SB210</strain>
    </source>
</reference>
<keyword evidence="3 9" id="KW-0812">Transmembrane</keyword>
<dbReference type="GO" id="GO:0005249">
    <property type="term" value="F:voltage-gated potassium channel activity"/>
    <property type="evidence" value="ECO:0007669"/>
    <property type="project" value="TreeGrafter"/>
</dbReference>
<dbReference type="InterPro" id="IPR018490">
    <property type="entry name" value="cNMP-bd_dom_sf"/>
</dbReference>
<dbReference type="InterPro" id="IPR014710">
    <property type="entry name" value="RmlC-like_jellyroll"/>
</dbReference>
<dbReference type="KEGG" id="tet:TTHERM_00427540"/>
<keyword evidence="7" id="KW-0175">Coiled coil</keyword>
<feature type="coiled-coil region" evidence="7">
    <location>
        <begin position="61"/>
        <end position="88"/>
    </location>
</feature>
<dbReference type="GO" id="GO:0003254">
    <property type="term" value="P:regulation of membrane depolarization"/>
    <property type="evidence" value="ECO:0007669"/>
    <property type="project" value="TreeGrafter"/>
</dbReference>
<evidence type="ECO:0000313" key="11">
    <source>
        <dbReference type="EMBL" id="EAR93588.2"/>
    </source>
</evidence>
<dbReference type="PROSITE" id="PS50042">
    <property type="entry name" value="CNMP_BINDING_3"/>
    <property type="match status" value="1"/>
</dbReference>
<accession>Q23AA4</accession>
<gene>
    <name evidence="11" type="ORF">TTHERM_00427540</name>
</gene>
<keyword evidence="4 9" id="KW-1133">Transmembrane helix</keyword>
<organism evidence="11 12">
    <name type="scientific">Tetrahymena thermophila (strain SB210)</name>
    <dbReference type="NCBI Taxonomy" id="312017"/>
    <lineage>
        <taxon>Eukaryota</taxon>
        <taxon>Sar</taxon>
        <taxon>Alveolata</taxon>
        <taxon>Ciliophora</taxon>
        <taxon>Intramacronucleata</taxon>
        <taxon>Oligohymenophorea</taxon>
        <taxon>Hymenostomatida</taxon>
        <taxon>Tetrahymenina</taxon>
        <taxon>Tetrahymenidae</taxon>
        <taxon>Tetrahymena</taxon>
    </lineage>
</organism>
<feature type="transmembrane region" description="Helical" evidence="9">
    <location>
        <begin position="371"/>
        <end position="397"/>
    </location>
</feature>
<sequence length="1366" mass="159773">MIQSPMIEDYDKHLSNSNIIKFDYHKQSSIYQGTYSARYKNKVESPTVFDQESENQQDQWSSSEKIKLVELRQKLKEMKDRIRAQNLVKSLPSRMLKNLDQNKFNLLGDKTYNDEQIHVQQIALYDKRVKLEKKQQTIKQLTQTQNISQNSNIMNKLNLLSDDSQLFNQLKQPIRREKQKYVRVGLSRSLKNICKQILLLSEHIFNSIPIIQPSSFLKVIWDILYGIVVIISMFFLPISIVFDYNYSFIIPGGLIVIIPIILMLDILVNMNTGYFEKGQVVKSRVSIVYFYLKNNSVTDIISVIPFIISFYFDPFINQSLSDQKLAQNKPNWIQHPAYKIFLMFFFFKILSLSQIFRKIEERFNLSKRVTYILQLIKLLFTIILINHLFACLWVYVAKQEGSSVKTWMNSLEINYDQWYSQYITGYYYQTVTMSTVGYGDISPKNQNEMVLCVLTILIACCVFGYTLNEVGQIFSNFFQVQNEIKKKIGYIQRFMSKKNIDQKLQYEIREYLEYYWRETSEMNQEQEQHIVNQLSESLRSKLMYEANKIVFKDSPIFKRNFSKSTMEQIIPLIQEMKYTPETFICQEGIQDDASIYFIENGSVEVLLQVKDKKQRSLFTLKKGESFGAHTFFTGLSRVNNIRSKEFTTVLKIRRQDFLQLIQSNSEDYETFCSIRDSISYLNDYSKIGLGCFSCNSQQHLVNECQYLHYIPNKAKIYKLFNDQLNISHSQRQHQERRKINPKYYFKNSRVIFKEVLSQAEIFLDNYQSYINNSDDDSFSEGYFQSDYNENILQFTDDEKDNKYHYVENKTLNGKESAINTNQNAYVNQPRTLKSRQALDANFSQSINQFDIIEEDEQGENGNEILNLLRQKSDKQNQNKEDKQKQSKNYNQSPQISSNNGFQAIITNRTSSKRNTDTQFTLPSLYRSNTVKTEQQTTNYNDNGSSYSNHRQYQNTVLQQHSSQQNLNSNTALDEVAFQELLKQAHQINQMSPGSFKRNTLKQMTKKIMNAQKMFDSANRSAERRLSKQILLDELGSPTQSIKQQFQQNKKISAEKIVTKILQQKTTMNNESKELEQVLKQLQQLVLSQQNYQQLQQQLEISNQNNNLNLENIELDSQFDRMKQFVKYNPRFNFSSVISRYNQLLEAKTKKSKVKKQDRASKPKGSIYGKTSNKNLEFPTDNRKFSKFSPVALKNNMISAIQDGTDQNAMVISNSQRNNAYSESDCQSPTYHQNIQIEKISKQKCETNQNQSQNCVESMNYLKASNGNSSQIIASSPMNIPLKEPVILGSKLIEYKKNSSLNLEDKFNKSNSFNFNGFVNKYSILNKEETVCEDVNSPSLHILPNNFDMKFSQLNQRSILDFQAKEL</sequence>
<comment type="subcellular location">
    <subcellularLocation>
        <location evidence="1">Membrane</location>
        <topology evidence="1">Multi-pass membrane protein</topology>
    </subcellularLocation>
</comment>
<evidence type="ECO:0000256" key="4">
    <source>
        <dbReference type="ARBA" id="ARBA00022989"/>
    </source>
</evidence>
<feature type="transmembrane region" description="Helical" evidence="9">
    <location>
        <begin position="450"/>
        <end position="467"/>
    </location>
</feature>
<dbReference type="Gene3D" id="2.60.120.10">
    <property type="entry name" value="Jelly Rolls"/>
    <property type="match status" value="1"/>
</dbReference>
<dbReference type="SUPFAM" id="SSF51206">
    <property type="entry name" value="cAMP-binding domain-like"/>
    <property type="match status" value="1"/>
</dbReference>
<evidence type="ECO:0000256" key="3">
    <source>
        <dbReference type="ARBA" id="ARBA00022692"/>
    </source>
</evidence>
<evidence type="ECO:0000256" key="5">
    <source>
        <dbReference type="ARBA" id="ARBA00023065"/>
    </source>
</evidence>
<dbReference type="EMBL" id="GG662724">
    <property type="protein sequence ID" value="EAR93588.2"/>
    <property type="molecule type" value="Genomic_DNA"/>
</dbReference>
<dbReference type="GeneID" id="7830257"/>
<feature type="transmembrane region" description="Helical" evidence="9">
    <location>
        <begin position="332"/>
        <end position="350"/>
    </location>
</feature>
<feature type="transmembrane region" description="Helical" evidence="9">
    <location>
        <begin position="288"/>
        <end position="312"/>
    </location>
</feature>
<dbReference type="InParanoid" id="Q23AA4"/>
<dbReference type="Gene3D" id="1.10.287.630">
    <property type="entry name" value="Helix hairpin bin"/>
    <property type="match status" value="1"/>
</dbReference>
<dbReference type="Pfam" id="PF00520">
    <property type="entry name" value="Ion_trans"/>
    <property type="match status" value="1"/>
</dbReference>
<feature type="transmembrane region" description="Helical" evidence="9">
    <location>
        <begin position="223"/>
        <end position="242"/>
    </location>
</feature>
<dbReference type="Proteomes" id="UP000009168">
    <property type="component" value="Unassembled WGS sequence"/>
</dbReference>
<feature type="compositionally biased region" description="Basic and acidic residues" evidence="8">
    <location>
        <begin position="870"/>
        <end position="884"/>
    </location>
</feature>
<dbReference type="Gene3D" id="1.10.287.70">
    <property type="match status" value="1"/>
</dbReference>
<evidence type="ECO:0000256" key="6">
    <source>
        <dbReference type="ARBA" id="ARBA00023136"/>
    </source>
</evidence>
<evidence type="ECO:0000256" key="2">
    <source>
        <dbReference type="ARBA" id="ARBA00022448"/>
    </source>
</evidence>
<feature type="region of interest" description="Disordered" evidence="8">
    <location>
        <begin position="1149"/>
        <end position="1174"/>
    </location>
</feature>
<dbReference type="HOGENOM" id="CLU_274019_0_0_1"/>
<feature type="coiled-coil region" evidence="7">
    <location>
        <begin position="1064"/>
        <end position="1104"/>
    </location>
</feature>
<feature type="transmembrane region" description="Helical" evidence="9">
    <location>
        <begin position="417"/>
        <end position="438"/>
    </location>
</feature>
<dbReference type="InterPro" id="IPR005821">
    <property type="entry name" value="Ion_trans_dom"/>
</dbReference>
<evidence type="ECO:0000259" key="10">
    <source>
        <dbReference type="PROSITE" id="PS50042"/>
    </source>
</evidence>
<dbReference type="PRINTS" id="PR00169">
    <property type="entry name" value="KCHANNEL"/>
</dbReference>
<evidence type="ECO:0000313" key="12">
    <source>
        <dbReference type="Proteomes" id="UP000009168"/>
    </source>
</evidence>
<dbReference type="GO" id="GO:0098855">
    <property type="term" value="C:HCN channel complex"/>
    <property type="evidence" value="ECO:0007669"/>
    <property type="project" value="TreeGrafter"/>
</dbReference>
<dbReference type="PANTHER" id="PTHR45689:SF5">
    <property type="entry name" value="I[[H]] CHANNEL, ISOFORM E"/>
    <property type="match status" value="1"/>
</dbReference>
<evidence type="ECO:0000256" key="8">
    <source>
        <dbReference type="SAM" id="MobiDB-lite"/>
    </source>
</evidence>
<feature type="domain" description="Cyclic nucleotide-binding" evidence="10">
    <location>
        <begin position="557"/>
        <end position="666"/>
    </location>
</feature>
<dbReference type="PANTHER" id="PTHR45689">
    <property type="entry name" value="I[[H]] CHANNEL, ISOFORM E"/>
    <property type="match status" value="1"/>
</dbReference>
<feature type="region of interest" description="Disordered" evidence="8">
    <location>
        <begin position="923"/>
        <end position="948"/>
    </location>
</feature>
<dbReference type="SMART" id="SM00100">
    <property type="entry name" value="cNMP"/>
    <property type="match status" value="1"/>
</dbReference>
<dbReference type="InterPro" id="IPR051413">
    <property type="entry name" value="K/Na_HCN_channel"/>
</dbReference>
<feature type="compositionally biased region" description="Polar residues" evidence="8">
    <location>
        <begin position="889"/>
        <end position="900"/>
    </location>
</feature>
<dbReference type="RefSeq" id="XP_001013833.2">
    <property type="nucleotide sequence ID" value="XM_001013833.2"/>
</dbReference>
<keyword evidence="6 9" id="KW-0472">Membrane</keyword>
<dbReference type="Pfam" id="PF00027">
    <property type="entry name" value="cNMP_binding"/>
    <property type="match status" value="1"/>
</dbReference>
<protein>
    <submittedName>
        <fullName evidence="11">Cation channel family protein</fullName>
    </submittedName>
</protein>
<feature type="transmembrane region" description="Helical" evidence="9">
    <location>
        <begin position="248"/>
        <end position="268"/>
    </location>
</feature>
<dbReference type="eggNOG" id="KOG0498">
    <property type="taxonomic scope" value="Eukaryota"/>
</dbReference>
<dbReference type="GO" id="GO:0035725">
    <property type="term" value="P:sodium ion transmembrane transport"/>
    <property type="evidence" value="ECO:0007669"/>
    <property type="project" value="TreeGrafter"/>
</dbReference>
<feature type="region of interest" description="Disordered" evidence="8">
    <location>
        <begin position="870"/>
        <end position="900"/>
    </location>
</feature>
<name>Q23AA4_TETTS</name>
<keyword evidence="2" id="KW-0813">Transport</keyword>
<dbReference type="OrthoDB" id="433309at2759"/>
<keyword evidence="5" id="KW-0406">Ion transport</keyword>
<keyword evidence="12" id="KW-1185">Reference proteome</keyword>